<protein>
    <submittedName>
        <fullName evidence="2">Uncharacterized protein</fullName>
    </submittedName>
</protein>
<evidence type="ECO:0000313" key="3">
    <source>
        <dbReference type="Proteomes" id="UP001227543"/>
    </source>
</evidence>
<accession>A0ABQ9QXA8</accession>
<comment type="caution">
    <text evidence="2">The sequence shown here is derived from an EMBL/GenBank/DDBJ whole genome shotgun (WGS) entry which is preliminary data.</text>
</comment>
<name>A0ABQ9QXA8_9PEZI</name>
<dbReference type="EMBL" id="MLFU01000062">
    <property type="protein sequence ID" value="KAK1488151.1"/>
    <property type="molecule type" value="Genomic_DNA"/>
</dbReference>
<feature type="region of interest" description="Disordered" evidence="1">
    <location>
        <begin position="40"/>
        <end position="61"/>
    </location>
</feature>
<dbReference type="RefSeq" id="XP_060377833.1">
    <property type="nucleotide sequence ID" value="XM_060527534.1"/>
</dbReference>
<dbReference type="Proteomes" id="UP001227543">
    <property type="component" value="Unassembled WGS sequence"/>
</dbReference>
<evidence type="ECO:0000256" key="1">
    <source>
        <dbReference type="SAM" id="MobiDB-lite"/>
    </source>
</evidence>
<reference evidence="2 3" key="1">
    <citation type="submission" date="2016-10" db="EMBL/GenBank/DDBJ databases">
        <title>The genome sequence of Colletotrichum fioriniae PJ7.</title>
        <authorList>
            <person name="Baroncelli R."/>
        </authorList>
    </citation>
    <scope>NUCLEOTIDE SEQUENCE [LARGE SCALE GENOMIC DNA]</scope>
    <source>
        <strain evidence="2 3">Tom-12</strain>
    </source>
</reference>
<feature type="compositionally biased region" description="Polar residues" evidence="1">
    <location>
        <begin position="47"/>
        <end position="58"/>
    </location>
</feature>
<evidence type="ECO:0000313" key="2">
    <source>
        <dbReference type="EMBL" id="KAK1488151.1"/>
    </source>
</evidence>
<keyword evidence="3" id="KW-1185">Reference proteome</keyword>
<organism evidence="2 3">
    <name type="scientific">Colletotrichum tamarilloi</name>
    <dbReference type="NCBI Taxonomy" id="1209934"/>
    <lineage>
        <taxon>Eukaryota</taxon>
        <taxon>Fungi</taxon>
        <taxon>Dikarya</taxon>
        <taxon>Ascomycota</taxon>
        <taxon>Pezizomycotina</taxon>
        <taxon>Sordariomycetes</taxon>
        <taxon>Hypocreomycetidae</taxon>
        <taxon>Glomerellales</taxon>
        <taxon>Glomerellaceae</taxon>
        <taxon>Colletotrichum</taxon>
        <taxon>Colletotrichum acutatum species complex</taxon>
    </lineage>
</organism>
<gene>
    <name evidence="2" type="ORF">CTAM01_11523</name>
</gene>
<proteinExistence type="predicted"/>
<dbReference type="GeneID" id="85411772"/>
<sequence length="93" mass="10326">MEPFRMSQLQQAGSSHFVRTANPSILQIRPKTKAKAVSWLRSADAADSNQLPDQTRQDTGPCLYRNSESLDTFNRDDAVCIAAPNSYKAPKLT</sequence>